<evidence type="ECO:0000313" key="4">
    <source>
        <dbReference type="EMBL" id="KJH80919.1"/>
    </source>
</evidence>
<dbReference type="SUPFAM" id="SSF53474">
    <property type="entry name" value="alpha/beta-Hydrolases"/>
    <property type="match status" value="1"/>
</dbReference>
<organism evidence="4 5">
    <name type="scientific">Stutzerimonas stutzeri</name>
    <name type="common">Pseudomonas stutzeri</name>
    <dbReference type="NCBI Taxonomy" id="316"/>
    <lineage>
        <taxon>Bacteria</taxon>
        <taxon>Pseudomonadati</taxon>
        <taxon>Pseudomonadota</taxon>
        <taxon>Gammaproteobacteria</taxon>
        <taxon>Pseudomonadales</taxon>
        <taxon>Pseudomonadaceae</taxon>
        <taxon>Stutzerimonas</taxon>
    </lineage>
</organism>
<dbReference type="RefSeq" id="WP_045162803.1">
    <property type="nucleotide sequence ID" value="NZ_JYHV01000025.1"/>
</dbReference>
<feature type="chain" id="PRO_5002338027" description="PET hydrolase/cutinase-like domain-containing protein" evidence="2">
    <location>
        <begin position="26"/>
        <end position="298"/>
    </location>
</feature>
<evidence type="ECO:0000256" key="2">
    <source>
        <dbReference type="SAM" id="SignalP"/>
    </source>
</evidence>
<dbReference type="Pfam" id="PF12740">
    <property type="entry name" value="PETase"/>
    <property type="match status" value="1"/>
</dbReference>
<dbReference type="Gene3D" id="3.40.50.1820">
    <property type="entry name" value="alpha/beta hydrolase"/>
    <property type="match status" value="1"/>
</dbReference>
<feature type="domain" description="PET hydrolase/cutinase-like" evidence="3">
    <location>
        <begin position="36"/>
        <end position="296"/>
    </location>
</feature>
<dbReference type="InterPro" id="IPR041127">
    <property type="entry name" value="PET_hydrolase/cutinase-like"/>
</dbReference>
<dbReference type="GO" id="GO:0052689">
    <property type="term" value="F:carboxylic ester hydrolase activity"/>
    <property type="evidence" value="ECO:0007669"/>
    <property type="project" value="UniProtKB-ARBA"/>
</dbReference>
<sequence length="298" mass="32324">MKIKISMVRSALLITSLLASAYALSAPGPSAPCTDCTRGPNPTVASLKSRSGPFNVDRFSVSGYLKGFGDSTVYYPTNATGKMGAIAVIPGYLSYESSIDWWGPRLASHGFVVMTMNTNTIYDQPDSRATQLSRALDYLIEQSNSRYSPIAGKVDSTRLGAIGWSMGGGGSLKLATERSLNAIIPQAPYYAGFNSFDTIKTPAMILACGADVVAPVAAHASPFYNRIPNATPKAFLEIYGGSHFCANSGYPNEDLLGMYGISWMKRFIDFDHRYDQFLCGPNHEADLSISEYRENCDY</sequence>
<dbReference type="Proteomes" id="UP000032487">
    <property type="component" value="Unassembled WGS sequence"/>
</dbReference>
<keyword evidence="1" id="KW-0378">Hydrolase</keyword>
<keyword evidence="2" id="KW-0732">Signal</keyword>
<dbReference type="InterPro" id="IPR029058">
    <property type="entry name" value="AB_hydrolase_fold"/>
</dbReference>
<comment type="caution">
    <text evidence="4">The sequence shown here is derived from an EMBL/GenBank/DDBJ whole genome shotgun (WGS) entry which is preliminary data.</text>
</comment>
<reference evidence="4 5" key="1">
    <citation type="submission" date="2015-02" db="EMBL/GenBank/DDBJ databases">
        <title>Draft genome sequence of Pseudomonas stutzeri NT0128 isolated from wheat (Triticum turgidum) rhizosphere.</title>
        <authorList>
            <person name="Tovi N."/>
            <person name="Frenk S."/>
            <person name="Hadar Y."/>
            <person name="Minz D."/>
        </authorList>
    </citation>
    <scope>NUCLEOTIDE SEQUENCE [LARGE SCALE GENOMIC DNA]</scope>
    <source>
        <strain evidence="4 5">NT0128</strain>
    </source>
</reference>
<feature type="signal peptide" evidence="2">
    <location>
        <begin position="1"/>
        <end position="25"/>
    </location>
</feature>
<evidence type="ECO:0000256" key="1">
    <source>
        <dbReference type="ARBA" id="ARBA00022801"/>
    </source>
</evidence>
<dbReference type="InterPro" id="IPR050261">
    <property type="entry name" value="FrsA_esterase"/>
</dbReference>
<proteinExistence type="predicted"/>
<dbReference type="EMBL" id="JYHV01000025">
    <property type="protein sequence ID" value="KJH80919.1"/>
    <property type="molecule type" value="Genomic_DNA"/>
</dbReference>
<dbReference type="PATRIC" id="fig|316.101.peg.74"/>
<name>A0A0D9AJQ9_STUST</name>
<dbReference type="AlphaFoldDB" id="A0A0D9AJQ9"/>
<dbReference type="PANTHER" id="PTHR22946:SF9">
    <property type="entry name" value="POLYKETIDE TRANSFERASE AF380"/>
    <property type="match status" value="1"/>
</dbReference>
<evidence type="ECO:0000313" key="5">
    <source>
        <dbReference type="Proteomes" id="UP000032487"/>
    </source>
</evidence>
<protein>
    <recommendedName>
        <fullName evidence="3">PET hydrolase/cutinase-like domain-containing protein</fullName>
    </recommendedName>
</protein>
<gene>
    <name evidence="4" type="ORF">UF78_13850</name>
</gene>
<evidence type="ECO:0000259" key="3">
    <source>
        <dbReference type="Pfam" id="PF12740"/>
    </source>
</evidence>
<accession>A0A0D9AJQ9</accession>
<dbReference type="PANTHER" id="PTHR22946">
    <property type="entry name" value="DIENELACTONE HYDROLASE DOMAIN-CONTAINING PROTEIN-RELATED"/>
    <property type="match status" value="1"/>
</dbReference>